<dbReference type="Proteomes" id="UP000095284">
    <property type="component" value="Unplaced"/>
</dbReference>
<feature type="transmembrane region" description="Helical" evidence="1">
    <location>
        <begin position="259"/>
        <end position="278"/>
    </location>
</feature>
<feature type="transmembrane region" description="Helical" evidence="1">
    <location>
        <begin position="225"/>
        <end position="247"/>
    </location>
</feature>
<dbReference type="Pfam" id="PF10323">
    <property type="entry name" value="7TM_GPCR_Srv"/>
    <property type="match status" value="1"/>
</dbReference>
<feature type="transmembrane region" description="Helical" evidence="1">
    <location>
        <begin position="12"/>
        <end position="32"/>
    </location>
</feature>
<dbReference type="Gene3D" id="1.20.1070.10">
    <property type="entry name" value="Rhodopsin 7-helix transmembrane proteins"/>
    <property type="match status" value="1"/>
</dbReference>
<name>A0A1I7RIX9_BURXY</name>
<accession>A0A1I7RIX9</accession>
<dbReference type="Proteomes" id="UP000659654">
    <property type="component" value="Unassembled WGS sequence"/>
</dbReference>
<dbReference type="SMR" id="A0A1I7RIX9"/>
<keyword evidence="5" id="KW-1185">Reference proteome</keyword>
<protein>
    <submittedName>
        <fullName evidence="2">(pine wood nematode) hypothetical protein</fullName>
    </submittedName>
</protein>
<proteinExistence type="predicted"/>
<evidence type="ECO:0000313" key="6">
    <source>
        <dbReference type="WBParaSite" id="BXY_0066100.1"/>
    </source>
</evidence>
<gene>
    <name evidence="2" type="ORF">BXYJ_LOCUS10504</name>
</gene>
<dbReference type="EMBL" id="CAJFDI010000004">
    <property type="protein sequence ID" value="CAD5228557.1"/>
    <property type="molecule type" value="Genomic_DNA"/>
</dbReference>
<dbReference type="InterPro" id="IPR019426">
    <property type="entry name" value="7TM_GPCR_serpentine_rcpt_Srv"/>
</dbReference>
<reference evidence="6" key="1">
    <citation type="submission" date="2016-11" db="UniProtKB">
        <authorList>
            <consortium name="WormBaseParasite"/>
        </authorList>
    </citation>
    <scope>IDENTIFICATION</scope>
</reference>
<reference evidence="3" key="2">
    <citation type="submission" date="2020-08" db="EMBL/GenBank/DDBJ databases">
        <authorList>
            <person name="Kikuchi T."/>
        </authorList>
    </citation>
    <scope>NUCLEOTIDE SEQUENCE</scope>
    <source>
        <strain evidence="2">Ka4C1</strain>
    </source>
</reference>
<dbReference type="WBParaSite" id="BXY_0066100.1">
    <property type="protein sequence ID" value="BXY_0066100.1"/>
    <property type="gene ID" value="BXY_0066100"/>
</dbReference>
<dbReference type="PANTHER" id="PTHR31748:SF1">
    <property type="entry name" value="SERPENTINE RECEPTOR, CLASS V"/>
    <property type="match status" value="1"/>
</dbReference>
<dbReference type="AlphaFoldDB" id="A0A1I7RIX9"/>
<feature type="transmembrane region" description="Helical" evidence="1">
    <location>
        <begin position="89"/>
        <end position="110"/>
    </location>
</feature>
<dbReference type="EMBL" id="CAJFCV020000004">
    <property type="protein sequence ID" value="CAG9119166.1"/>
    <property type="molecule type" value="Genomic_DNA"/>
</dbReference>
<feature type="transmembrane region" description="Helical" evidence="1">
    <location>
        <begin position="44"/>
        <end position="69"/>
    </location>
</feature>
<keyword evidence="1" id="KW-0812">Transmembrane</keyword>
<sequence length="314" mass="36149">MEDLTGEYIADGAVSAVGILTLPLYIYILFIIRAVRTKHRKNSTFYLILLVNGVADITSLLTSYFFYMFPRWGWLLEFYIWSDKWVMHIGFFVTWWCAAVQAQCTLMLGINRFTVIKCERITHVWMRAPFTLTILIVPGLFIGATLSFSGVAYIPSDIGGLVPKLTSELIKRILFGITGFMMMSYSAILIVMYLYIWNVVRSQRPINRLAESSQRREAVQRRREIKLLTMSCLICLAQILMTCYLVYKTLSGVDRELRIYTLLSVLYSSLNPYLLFFFSDTIRTHALEVVARLILPPRIEPKLVKVKSISALTI</sequence>
<feature type="transmembrane region" description="Helical" evidence="1">
    <location>
        <begin position="130"/>
        <end position="153"/>
    </location>
</feature>
<evidence type="ECO:0000313" key="5">
    <source>
        <dbReference type="Proteomes" id="UP000659654"/>
    </source>
</evidence>
<dbReference type="SUPFAM" id="SSF81321">
    <property type="entry name" value="Family A G protein-coupled receptor-like"/>
    <property type="match status" value="1"/>
</dbReference>
<evidence type="ECO:0000313" key="2">
    <source>
        <dbReference type="EMBL" id="CAD5228557.1"/>
    </source>
</evidence>
<evidence type="ECO:0000256" key="1">
    <source>
        <dbReference type="SAM" id="Phobius"/>
    </source>
</evidence>
<organism evidence="4 6">
    <name type="scientific">Bursaphelenchus xylophilus</name>
    <name type="common">Pinewood nematode worm</name>
    <name type="synonym">Aphelenchoides xylophilus</name>
    <dbReference type="NCBI Taxonomy" id="6326"/>
    <lineage>
        <taxon>Eukaryota</taxon>
        <taxon>Metazoa</taxon>
        <taxon>Ecdysozoa</taxon>
        <taxon>Nematoda</taxon>
        <taxon>Chromadorea</taxon>
        <taxon>Rhabditida</taxon>
        <taxon>Tylenchina</taxon>
        <taxon>Tylenchomorpha</taxon>
        <taxon>Aphelenchoidea</taxon>
        <taxon>Aphelenchoididae</taxon>
        <taxon>Bursaphelenchus</taxon>
    </lineage>
</organism>
<evidence type="ECO:0000313" key="3">
    <source>
        <dbReference type="EMBL" id="CAG9119166.1"/>
    </source>
</evidence>
<dbReference type="PANTHER" id="PTHR31748">
    <property type="entry name" value="SERPENTINE RECEPTOR, CLASS V"/>
    <property type="match status" value="1"/>
</dbReference>
<feature type="transmembrane region" description="Helical" evidence="1">
    <location>
        <begin position="173"/>
        <end position="196"/>
    </location>
</feature>
<keyword evidence="1" id="KW-1133">Transmembrane helix</keyword>
<dbReference type="Proteomes" id="UP000582659">
    <property type="component" value="Unassembled WGS sequence"/>
</dbReference>
<keyword evidence="1" id="KW-0472">Membrane</keyword>
<dbReference type="OrthoDB" id="5798218at2759"/>
<evidence type="ECO:0000313" key="4">
    <source>
        <dbReference type="Proteomes" id="UP000095284"/>
    </source>
</evidence>